<evidence type="ECO:0000256" key="5">
    <source>
        <dbReference type="ARBA" id="ARBA00022741"/>
    </source>
</evidence>
<keyword evidence="5" id="KW-0547">Nucleotide-binding</keyword>
<comment type="similarity">
    <text evidence="1">Belongs to the diphosphomevalonate decarboxylase family.</text>
</comment>
<evidence type="ECO:0000256" key="7">
    <source>
        <dbReference type="ARBA" id="ARBA00022840"/>
    </source>
</evidence>
<name>A0A074IXW6_STRSL</name>
<dbReference type="EC" id="4.1.1.33" evidence="2"/>
<dbReference type="GO" id="GO:0004163">
    <property type="term" value="F:diphosphomevalonate decarboxylase activity"/>
    <property type="evidence" value="ECO:0007669"/>
    <property type="project" value="UniProtKB-EC"/>
</dbReference>
<dbReference type="PROSITE" id="PS00627">
    <property type="entry name" value="GHMP_KINASES_ATP"/>
    <property type="match status" value="1"/>
</dbReference>
<keyword evidence="7" id="KW-0067">ATP-binding</keyword>
<evidence type="ECO:0000256" key="3">
    <source>
        <dbReference type="ARBA" id="ARBA00022516"/>
    </source>
</evidence>
<keyword evidence="3" id="KW-0444">Lipid biosynthesis</keyword>
<dbReference type="PANTHER" id="PTHR10977">
    <property type="entry name" value="DIPHOSPHOMEVALONATE DECARBOXYLASE"/>
    <property type="match status" value="1"/>
</dbReference>
<dbReference type="InterPro" id="IPR041431">
    <property type="entry name" value="Mvd1_C"/>
</dbReference>
<evidence type="ECO:0000313" key="13">
    <source>
        <dbReference type="Proteomes" id="UP000027855"/>
    </source>
</evidence>
<dbReference type="GO" id="GO:0016301">
    <property type="term" value="F:kinase activity"/>
    <property type="evidence" value="ECO:0007669"/>
    <property type="project" value="UniProtKB-KW"/>
</dbReference>
<gene>
    <name evidence="12" type="ORF">DL07_02815</name>
</gene>
<evidence type="ECO:0000259" key="10">
    <source>
        <dbReference type="Pfam" id="PF18376"/>
    </source>
</evidence>
<evidence type="ECO:0000259" key="11">
    <source>
        <dbReference type="Pfam" id="PF22700"/>
    </source>
</evidence>
<dbReference type="PANTHER" id="PTHR10977:SF3">
    <property type="entry name" value="DIPHOSPHOMEVALONATE DECARBOXYLASE"/>
    <property type="match status" value="1"/>
</dbReference>
<dbReference type="InterPro" id="IPR014721">
    <property type="entry name" value="Ribsml_uS5_D2-typ_fold_subgr"/>
</dbReference>
<protein>
    <recommendedName>
        <fullName evidence="2">diphosphomevalonate decarboxylase</fullName>
        <ecNumber evidence="2">4.1.1.33</ecNumber>
    </recommendedName>
</protein>
<dbReference type="NCBIfam" id="TIGR01240">
    <property type="entry name" value="mevDPdecarb"/>
    <property type="match status" value="1"/>
</dbReference>
<dbReference type="Pfam" id="PF18376">
    <property type="entry name" value="MDD_C"/>
    <property type="match status" value="1"/>
</dbReference>
<dbReference type="InterPro" id="IPR029765">
    <property type="entry name" value="Mev_diP_decarb"/>
</dbReference>
<feature type="domain" description="Diphosphomevalonate decarboxylase-like N-terminal" evidence="11">
    <location>
        <begin position="11"/>
        <end position="157"/>
    </location>
</feature>
<evidence type="ECO:0000256" key="9">
    <source>
        <dbReference type="ARBA" id="ARBA00023239"/>
    </source>
</evidence>
<dbReference type="AlphaFoldDB" id="A0A074IXW6"/>
<dbReference type="InterPro" id="IPR053859">
    <property type="entry name" value="MVD-like_N"/>
</dbReference>
<keyword evidence="8" id="KW-0443">Lipid metabolism</keyword>
<comment type="caution">
    <text evidence="12">The sequence shown here is derived from an EMBL/GenBank/DDBJ whole genome shotgun (WGS) entry which is preliminary data.</text>
</comment>
<dbReference type="InterPro" id="IPR006203">
    <property type="entry name" value="GHMP_knse_ATP-bd_CS"/>
</dbReference>
<dbReference type="GO" id="GO:0005829">
    <property type="term" value="C:cytosol"/>
    <property type="evidence" value="ECO:0007669"/>
    <property type="project" value="InterPro"/>
</dbReference>
<dbReference type="InterPro" id="IPR036554">
    <property type="entry name" value="GHMP_kinase_C_sf"/>
</dbReference>
<evidence type="ECO:0000256" key="1">
    <source>
        <dbReference type="ARBA" id="ARBA00008831"/>
    </source>
</evidence>
<keyword evidence="4" id="KW-0808">Transferase</keyword>
<keyword evidence="9" id="KW-0456">Lyase</keyword>
<reference evidence="12 13" key="1">
    <citation type="submission" date="2014-04" db="EMBL/GenBank/DDBJ databases">
        <title>Variable characteristics of bacteriocin-producing Streptococcus salivarius strains isolated from Malaysian subjects.</title>
        <authorList>
            <person name="Philip K."/>
            <person name="Barbour A."/>
        </authorList>
    </citation>
    <scope>NUCLEOTIDE SEQUENCE [LARGE SCALE GENOMIC DNA]</scope>
    <source>
        <strain evidence="12 13">NU10</strain>
    </source>
</reference>
<dbReference type="SUPFAM" id="SSF54211">
    <property type="entry name" value="Ribosomal protein S5 domain 2-like"/>
    <property type="match status" value="1"/>
</dbReference>
<evidence type="ECO:0000256" key="6">
    <source>
        <dbReference type="ARBA" id="ARBA00022777"/>
    </source>
</evidence>
<evidence type="ECO:0000313" key="12">
    <source>
        <dbReference type="EMBL" id="KEO45147.1"/>
    </source>
</evidence>
<dbReference type="GO" id="GO:0005524">
    <property type="term" value="F:ATP binding"/>
    <property type="evidence" value="ECO:0007669"/>
    <property type="project" value="UniProtKB-KW"/>
</dbReference>
<dbReference type="GO" id="GO:0019287">
    <property type="term" value="P:isopentenyl diphosphate biosynthetic process, mevalonate pathway"/>
    <property type="evidence" value="ECO:0007669"/>
    <property type="project" value="InterPro"/>
</dbReference>
<sequence>MDRKPVSVKSYANIAIVKYWGKADAERMIPSTSSISLTLENMYTETKLSFLTEDATGDVMYIDDELQGEKETTKASKVLDLFRTNPNQHVKIETWNNMPTAAGLSSSSSGLSALVKAANELFQVGKTQSELAQIAKFASGSSSRSFFGPLAAWDKDSGEVYPVETELKLAMIMLVLTDQKKPVSSRDGMKLCTETSTSFPEWIKQSEQDYKAMLDYLKDNDFQAVGELTEANALRMHQTTSTANPPFSYLTEASYQAMDKVKALRASGEQCYFTMDAGPNVKVLCLEEDLDRLADHFRKDYQVIVSRTKELPDD</sequence>
<evidence type="ECO:0000256" key="8">
    <source>
        <dbReference type="ARBA" id="ARBA00023098"/>
    </source>
</evidence>
<accession>A0A074IXW6</accession>
<evidence type="ECO:0000256" key="4">
    <source>
        <dbReference type="ARBA" id="ARBA00022679"/>
    </source>
</evidence>
<dbReference type="Proteomes" id="UP000027855">
    <property type="component" value="Unassembled WGS sequence"/>
</dbReference>
<feature type="domain" description="Mvd1 C-terminal" evidence="10">
    <location>
        <begin position="172"/>
        <end position="303"/>
    </location>
</feature>
<dbReference type="Pfam" id="PF22700">
    <property type="entry name" value="MVD-like_N"/>
    <property type="match status" value="1"/>
</dbReference>
<dbReference type="Gene3D" id="3.30.70.890">
    <property type="entry name" value="GHMP kinase, C-terminal domain"/>
    <property type="match status" value="1"/>
</dbReference>
<keyword evidence="6" id="KW-0418">Kinase</keyword>
<dbReference type="InterPro" id="IPR005935">
    <property type="entry name" value="Mev_decarb"/>
</dbReference>
<dbReference type="EMBL" id="JJMT01000014">
    <property type="protein sequence ID" value="KEO45147.1"/>
    <property type="molecule type" value="Genomic_DNA"/>
</dbReference>
<dbReference type="Gene3D" id="3.30.230.10">
    <property type="match status" value="1"/>
</dbReference>
<proteinExistence type="inferred from homology"/>
<dbReference type="SUPFAM" id="SSF55060">
    <property type="entry name" value="GHMP Kinase, C-terminal domain"/>
    <property type="match status" value="1"/>
</dbReference>
<organism evidence="12 13">
    <name type="scientific">Streptococcus salivarius</name>
    <dbReference type="NCBI Taxonomy" id="1304"/>
    <lineage>
        <taxon>Bacteria</taxon>
        <taxon>Bacillati</taxon>
        <taxon>Bacillota</taxon>
        <taxon>Bacilli</taxon>
        <taxon>Lactobacillales</taxon>
        <taxon>Streptococcaceae</taxon>
        <taxon>Streptococcus</taxon>
    </lineage>
</organism>
<evidence type="ECO:0000256" key="2">
    <source>
        <dbReference type="ARBA" id="ARBA00012296"/>
    </source>
</evidence>
<dbReference type="InterPro" id="IPR020568">
    <property type="entry name" value="Ribosomal_Su5_D2-typ_SF"/>
</dbReference>
<dbReference type="RefSeq" id="WP_037602058.1">
    <property type="nucleotide sequence ID" value="NZ_JADMQU010000012.1"/>
</dbReference>
<dbReference type="PIRSF" id="PIRSF015950">
    <property type="entry name" value="Mev_P_decrbx"/>
    <property type="match status" value="1"/>
</dbReference>